<dbReference type="Pfam" id="PF13487">
    <property type="entry name" value="HD_5"/>
    <property type="match status" value="1"/>
</dbReference>
<keyword evidence="5" id="KW-1185">Reference proteome</keyword>
<dbReference type="SUPFAM" id="SSF52172">
    <property type="entry name" value="CheY-like"/>
    <property type="match status" value="1"/>
</dbReference>
<evidence type="ECO:0000256" key="1">
    <source>
        <dbReference type="PROSITE-ProRule" id="PRU00169"/>
    </source>
</evidence>
<keyword evidence="1" id="KW-0597">Phosphoprotein</keyword>
<dbReference type="Gene3D" id="3.40.50.2300">
    <property type="match status" value="1"/>
</dbReference>
<evidence type="ECO:0000313" key="5">
    <source>
        <dbReference type="Proteomes" id="UP000316649"/>
    </source>
</evidence>
<protein>
    <submittedName>
        <fullName evidence="4">Two-component system response regulator</fullName>
    </submittedName>
</protein>
<dbReference type="PANTHER" id="PTHR45228">
    <property type="entry name" value="CYCLIC DI-GMP PHOSPHODIESTERASE TM_0186-RELATED"/>
    <property type="match status" value="1"/>
</dbReference>
<evidence type="ECO:0000259" key="2">
    <source>
        <dbReference type="PROSITE" id="PS50110"/>
    </source>
</evidence>
<dbReference type="PROSITE" id="PS51832">
    <property type="entry name" value="HD_GYP"/>
    <property type="match status" value="1"/>
</dbReference>
<dbReference type="GO" id="GO:0008081">
    <property type="term" value="F:phosphoric diester hydrolase activity"/>
    <property type="evidence" value="ECO:0007669"/>
    <property type="project" value="UniProtKB-ARBA"/>
</dbReference>
<dbReference type="PANTHER" id="PTHR45228:SF5">
    <property type="entry name" value="CYCLIC DI-GMP PHOSPHODIESTERASE VC_1348-RELATED"/>
    <property type="match status" value="1"/>
</dbReference>
<dbReference type="OrthoDB" id="9802066at2"/>
<accession>A0A557SMY0</accession>
<dbReference type="CDD" id="cd00077">
    <property type="entry name" value="HDc"/>
    <property type="match status" value="1"/>
</dbReference>
<dbReference type="Pfam" id="PF00072">
    <property type="entry name" value="Response_reg"/>
    <property type="match status" value="1"/>
</dbReference>
<feature type="domain" description="Response regulatory" evidence="2">
    <location>
        <begin position="1"/>
        <end position="116"/>
    </location>
</feature>
<comment type="caution">
    <text evidence="4">The sequence shown here is derived from an EMBL/GenBank/DDBJ whole genome shotgun (WGS) entry which is preliminary data.</text>
</comment>
<dbReference type="InterPro" id="IPR011006">
    <property type="entry name" value="CheY-like_superfamily"/>
</dbReference>
<dbReference type="SMART" id="SM00448">
    <property type="entry name" value="REC"/>
    <property type="match status" value="1"/>
</dbReference>
<gene>
    <name evidence="4" type="ORF">FHP88_00685</name>
</gene>
<organism evidence="4 5">
    <name type="scientific">Sedimenticola selenatireducens</name>
    <dbReference type="NCBI Taxonomy" id="191960"/>
    <lineage>
        <taxon>Bacteria</taxon>
        <taxon>Pseudomonadati</taxon>
        <taxon>Pseudomonadota</taxon>
        <taxon>Gammaproteobacteria</taxon>
        <taxon>Chromatiales</taxon>
        <taxon>Sedimenticolaceae</taxon>
        <taxon>Sedimenticola</taxon>
    </lineage>
</organism>
<reference evidence="4 5" key="1">
    <citation type="submission" date="2019-07" db="EMBL/GenBank/DDBJ databases">
        <title>The pathways for chlorine oxyanion respiration interact through the shared metabolite chlorate.</title>
        <authorList>
            <person name="Barnum T.P."/>
            <person name="Cheng Y."/>
            <person name="Hill K.A."/>
            <person name="Lucas L.N."/>
            <person name="Carlson H.K."/>
            <person name="Coates J.D."/>
        </authorList>
    </citation>
    <scope>NUCLEOTIDE SEQUENCE [LARGE SCALE GENOMIC DNA]</scope>
    <source>
        <strain evidence="4 5">BK-1</strain>
    </source>
</reference>
<dbReference type="EMBL" id="VMNH01000002">
    <property type="protein sequence ID" value="TVO78773.1"/>
    <property type="molecule type" value="Genomic_DNA"/>
</dbReference>
<feature type="modified residue" description="4-aspartylphosphate" evidence="1">
    <location>
        <position position="49"/>
    </location>
</feature>
<dbReference type="Gene3D" id="1.10.3210.10">
    <property type="entry name" value="Hypothetical protein af1432"/>
    <property type="match status" value="1"/>
</dbReference>
<dbReference type="GO" id="GO:0000160">
    <property type="term" value="P:phosphorelay signal transduction system"/>
    <property type="evidence" value="ECO:0007669"/>
    <property type="project" value="InterPro"/>
</dbReference>
<dbReference type="SUPFAM" id="SSF109604">
    <property type="entry name" value="HD-domain/PDEase-like"/>
    <property type="match status" value="1"/>
</dbReference>
<evidence type="ECO:0000313" key="4">
    <source>
        <dbReference type="EMBL" id="TVO78773.1"/>
    </source>
</evidence>
<dbReference type="AlphaFoldDB" id="A0A557SMY0"/>
<dbReference type="InterPro" id="IPR001789">
    <property type="entry name" value="Sig_transdc_resp-reg_receiver"/>
</dbReference>
<evidence type="ECO:0000259" key="3">
    <source>
        <dbReference type="PROSITE" id="PS51832"/>
    </source>
</evidence>
<dbReference type="InterPro" id="IPR037522">
    <property type="entry name" value="HD_GYP_dom"/>
</dbReference>
<name>A0A557SMY0_9GAMM</name>
<dbReference type="InterPro" id="IPR052020">
    <property type="entry name" value="Cyclic_di-GMP/3'3'-cGAMP_PDE"/>
</dbReference>
<dbReference type="InterPro" id="IPR003607">
    <property type="entry name" value="HD/PDEase_dom"/>
</dbReference>
<dbReference type="PROSITE" id="PS50110">
    <property type="entry name" value="RESPONSE_REGULATORY"/>
    <property type="match status" value="1"/>
</dbReference>
<sequence length="356" mass="39994">MLIVDDDPGNLEVLGSLLHAHYQVLAARSGQRALLIASSEPKPDLILLDVLMPEMDGHAVIRRLKEKPETKDIPIIFVTALGSIKDEEMGLELGAVDYITKPYRPPIVLARVHTQLELKLARDLLKNQNMSLEAEVKRRMKDILLTQDVTINALAELAETRDPETGYHIRRTQEYIRVLAKYLQKNPKFSDFLTDTNIDLLVKSAPLHDIGKVGIPDHILLKPGKLTDEEWVIMKTHTRLGGEAIQRALQRADRSIDFLNIAQEIALGHHEKWDGSGYPDGKKGDEIPIPARLMALADVFDALISRRVYKSPMPAKKARAIIIDDRGKHFDPDIVDAFTVSFESFIAIADKYKEVG</sequence>
<dbReference type="Proteomes" id="UP000316649">
    <property type="component" value="Unassembled WGS sequence"/>
</dbReference>
<feature type="domain" description="HD-GYP" evidence="3">
    <location>
        <begin position="143"/>
        <end position="354"/>
    </location>
</feature>
<dbReference type="SMART" id="SM00471">
    <property type="entry name" value="HDc"/>
    <property type="match status" value="1"/>
</dbReference>
<proteinExistence type="predicted"/>